<reference evidence="3 4" key="1">
    <citation type="submission" date="2022-10" db="EMBL/GenBank/DDBJ databases">
        <title>The complete genomes of actinobacterial strains from the NBC collection.</title>
        <authorList>
            <person name="Joergensen T.S."/>
            <person name="Alvarez Arevalo M."/>
            <person name="Sterndorff E.B."/>
            <person name="Faurdal D."/>
            <person name="Vuksanovic O."/>
            <person name="Mourched A.-S."/>
            <person name="Charusanti P."/>
            <person name="Shaw S."/>
            <person name="Blin K."/>
            <person name="Weber T."/>
        </authorList>
    </citation>
    <scope>NUCLEOTIDE SEQUENCE [LARGE SCALE GENOMIC DNA]</scope>
    <source>
        <strain evidence="3 4">NBC_00396</strain>
    </source>
</reference>
<protein>
    <submittedName>
        <fullName evidence="3">Universal stress protein</fullName>
    </submittedName>
</protein>
<gene>
    <name evidence="3" type="ORF">OG375_04560</name>
</gene>
<evidence type="ECO:0000259" key="2">
    <source>
        <dbReference type="Pfam" id="PF00582"/>
    </source>
</evidence>
<dbReference type="Proteomes" id="UP001346877">
    <property type="component" value="Chromosome"/>
</dbReference>
<dbReference type="Pfam" id="PF00582">
    <property type="entry name" value="Usp"/>
    <property type="match status" value="1"/>
</dbReference>
<evidence type="ECO:0000313" key="3">
    <source>
        <dbReference type="EMBL" id="WUI83643.1"/>
    </source>
</evidence>
<sequence>MLVGLGGSPDFDRALRAVAHALTGTTSELVLVTVTDPDLVDLEADAERRRAQRMLDEAARTLPDGLGDASTEIVAGHPADAILAVADVRDVDLLVIGRLGHGLDEKLLGNVAEDLAQAAAAPSCSAACPASDDVLPGRFGASCRRVRASFPRGKGG</sequence>
<accession>A0ABZ1PHP4</accession>
<proteinExistence type="inferred from homology"/>
<dbReference type="PANTHER" id="PTHR46268">
    <property type="entry name" value="STRESS RESPONSE PROTEIN NHAX"/>
    <property type="match status" value="1"/>
</dbReference>
<comment type="similarity">
    <text evidence="1">Belongs to the universal stress protein A family.</text>
</comment>
<dbReference type="CDD" id="cd00293">
    <property type="entry name" value="USP-like"/>
    <property type="match status" value="1"/>
</dbReference>
<dbReference type="InterPro" id="IPR006016">
    <property type="entry name" value="UspA"/>
</dbReference>
<dbReference type="PANTHER" id="PTHR46268:SF6">
    <property type="entry name" value="UNIVERSAL STRESS PROTEIN UP12"/>
    <property type="match status" value="1"/>
</dbReference>
<dbReference type="RefSeq" id="WP_328372854.1">
    <property type="nucleotide sequence ID" value="NZ_CP107941.1"/>
</dbReference>
<keyword evidence="4" id="KW-1185">Reference proteome</keyword>
<dbReference type="SUPFAM" id="SSF52402">
    <property type="entry name" value="Adenine nucleotide alpha hydrolases-like"/>
    <property type="match status" value="1"/>
</dbReference>
<dbReference type="Gene3D" id="3.40.50.12370">
    <property type="match status" value="1"/>
</dbReference>
<feature type="domain" description="UspA" evidence="2">
    <location>
        <begin position="1"/>
        <end position="122"/>
    </location>
</feature>
<organism evidence="3 4">
    <name type="scientific">Micromonospora zamorensis</name>
    <dbReference type="NCBI Taxonomy" id="709883"/>
    <lineage>
        <taxon>Bacteria</taxon>
        <taxon>Bacillati</taxon>
        <taxon>Actinomycetota</taxon>
        <taxon>Actinomycetes</taxon>
        <taxon>Micromonosporales</taxon>
        <taxon>Micromonosporaceae</taxon>
        <taxon>Micromonospora</taxon>
    </lineage>
</organism>
<name>A0ABZ1PHP4_9ACTN</name>
<dbReference type="EMBL" id="CP107941">
    <property type="protein sequence ID" value="WUI83643.1"/>
    <property type="molecule type" value="Genomic_DNA"/>
</dbReference>
<evidence type="ECO:0000256" key="1">
    <source>
        <dbReference type="ARBA" id="ARBA00008791"/>
    </source>
</evidence>
<evidence type="ECO:0000313" key="4">
    <source>
        <dbReference type="Proteomes" id="UP001346877"/>
    </source>
</evidence>